<dbReference type="Proteomes" id="UP001360560">
    <property type="component" value="Unassembled WGS sequence"/>
</dbReference>
<sequence length="95" mass="11092">MHSLNLQLLLISLFTLCILRTAAARPLPSRYFREKIDHQKRDLDLRTRKILLANGEVHHIDKRKLQEELHDKRSAHIEAAILASRQAAKNSFSWN</sequence>
<name>A0AAV5QEE7_9ASCO</name>
<keyword evidence="3" id="KW-1185">Reference proteome</keyword>
<organism evidence="2 3">
    <name type="scientific">Saccharomycopsis crataegensis</name>
    <dbReference type="NCBI Taxonomy" id="43959"/>
    <lineage>
        <taxon>Eukaryota</taxon>
        <taxon>Fungi</taxon>
        <taxon>Dikarya</taxon>
        <taxon>Ascomycota</taxon>
        <taxon>Saccharomycotina</taxon>
        <taxon>Saccharomycetes</taxon>
        <taxon>Saccharomycopsidaceae</taxon>
        <taxon>Saccharomycopsis</taxon>
    </lineage>
</organism>
<evidence type="ECO:0000313" key="2">
    <source>
        <dbReference type="EMBL" id="GMM33325.1"/>
    </source>
</evidence>
<protein>
    <submittedName>
        <fullName evidence="2">Uncharacterized protein</fullName>
    </submittedName>
</protein>
<evidence type="ECO:0000313" key="3">
    <source>
        <dbReference type="Proteomes" id="UP001360560"/>
    </source>
</evidence>
<accession>A0AAV5QEE7</accession>
<dbReference type="EMBL" id="BTFZ01000001">
    <property type="protein sequence ID" value="GMM33325.1"/>
    <property type="molecule type" value="Genomic_DNA"/>
</dbReference>
<dbReference type="RefSeq" id="XP_064850325.1">
    <property type="nucleotide sequence ID" value="XM_064994253.1"/>
</dbReference>
<proteinExistence type="predicted"/>
<keyword evidence="1" id="KW-0732">Signal</keyword>
<dbReference type="GeneID" id="90071304"/>
<gene>
    <name evidence="2" type="ORF">DASC09_006500</name>
</gene>
<comment type="caution">
    <text evidence="2">The sequence shown here is derived from an EMBL/GenBank/DDBJ whole genome shotgun (WGS) entry which is preliminary data.</text>
</comment>
<reference evidence="2 3" key="1">
    <citation type="journal article" date="2023" name="Elife">
        <title>Identification of key yeast species and microbe-microbe interactions impacting larval growth of Drosophila in the wild.</title>
        <authorList>
            <person name="Mure A."/>
            <person name="Sugiura Y."/>
            <person name="Maeda R."/>
            <person name="Honda K."/>
            <person name="Sakurai N."/>
            <person name="Takahashi Y."/>
            <person name="Watada M."/>
            <person name="Katoh T."/>
            <person name="Gotoh A."/>
            <person name="Gotoh Y."/>
            <person name="Taniguchi I."/>
            <person name="Nakamura K."/>
            <person name="Hayashi T."/>
            <person name="Katayama T."/>
            <person name="Uemura T."/>
            <person name="Hattori Y."/>
        </authorList>
    </citation>
    <scope>NUCLEOTIDE SEQUENCE [LARGE SCALE GENOMIC DNA]</scope>
    <source>
        <strain evidence="2 3">SC-9</strain>
    </source>
</reference>
<feature type="signal peptide" evidence="1">
    <location>
        <begin position="1"/>
        <end position="24"/>
    </location>
</feature>
<evidence type="ECO:0000256" key="1">
    <source>
        <dbReference type="SAM" id="SignalP"/>
    </source>
</evidence>
<feature type="chain" id="PRO_5043574006" evidence="1">
    <location>
        <begin position="25"/>
        <end position="95"/>
    </location>
</feature>
<dbReference type="AlphaFoldDB" id="A0AAV5QEE7"/>